<dbReference type="SMART" id="SM00360">
    <property type="entry name" value="RRM"/>
    <property type="match status" value="2"/>
</dbReference>
<dbReference type="CDD" id="cd00590">
    <property type="entry name" value="RRM_SF"/>
    <property type="match status" value="1"/>
</dbReference>
<dbReference type="EMBL" id="MU151093">
    <property type="protein sequence ID" value="KAF9451009.1"/>
    <property type="molecule type" value="Genomic_DNA"/>
</dbReference>
<accession>A0A9P5XHF5</accession>
<evidence type="ECO:0000259" key="2">
    <source>
        <dbReference type="PROSITE" id="PS50102"/>
    </source>
</evidence>
<organism evidence="3 4">
    <name type="scientific">Macrolepiota fuliginosa MF-IS2</name>
    <dbReference type="NCBI Taxonomy" id="1400762"/>
    <lineage>
        <taxon>Eukaryota</taxon>
        <taxon>Fungi</taxon>
        <taxon>Dikarya</taxon>
        <taxon>Basidiomycota</taxon>
        <taxon>Agaricomycotina</taxon>
        <taxon>Agaricomycetes</taxon>
        <taxon>Agaricomycetidae</taxon>
        <taxon>Agaricales</taxon>
        <taxon>Agaricineae</taxon>
        <taxon>Agaricaceae</taxon>
        <taxon>Macrolepiota</taxon>
    </lineage>
</organism>
<keyword evidence="4" id="KW-1185">Reference proteome</keyword>
<dbReference type="PANTHER" id="PTHR15241:SF304">
    <property type="entry name" value="RRM DOMAIN-CONTAINING PROTEIN"/>
    <property type="match status" value="1"/>
</dbReference>
<evidence type="ECO:0000256" key="1">
    <source>
        <dbReference type="PROSITE-ProRule" id="PRU00176"/>
    </source>
</evidence>
<dbReference type="Proteomes" id="UP000807342">
    <property type="component" value="Unassembled WGS sequence"/>
</dbReference>
<dbReference type="OrthoDB" id="439808at2759"/>
<dbReference type="AlphaFoldDB" id="A0A9P5XHF5"/>
<proteinExistence type="predicted"/>
<protein>
    <recommendedName>
        <fullName evidence="2">RRM domain-containing protein</fullName>
    </recommendedName>
</protein>
<name>A0A9P5XHF5_9AGAR</name>
<dbReference type="PROSITE" id="PS50102">
    <property type="entry name" value="RRM"/>
    <property type="match status" value="2"/>
</dbReference>
<gene>
    <name evidence="3" type="ORF">P691DRAFT_415605</name>
</gene>
<feature type="domain" description="RRM" evidence="2">
    <location>
        <begin position="174"/>
        <end position="252"/>
    </location>
</feature>
<sequence>MFSNLIRQQARLALSARLATPIHRQSAKPFYALPSAQTSQLLSQRTFSISRSLFEETPTAPAANTIATETEVKVEDPGKTLYISNVPWNLTEEELADALAPYGKLNGLRLNPNGAKGIAFAEFASQESATAVLESSEEEPFVLMNRPLTIRYARSWASRTTGEAPKKQVGEPTSTIHIANWPTPGDEQSLRSLLKDFENDILRVHFMKDFQGKLTRKAFVQFHETDTATIAFKALEEKSVEGTNLQVYYAKQRSRASRPSGGRAYDA</sequence>
<dbReference type="InterPro" id="IPR000504">
    <property type="entry name" value="RRM_dom"/>
</dbReference>
<dbReference type="Pfam" id="PF00076">
    <property type="entry name" value="RRM_1"/>
    <property type="match status" value="2"/>
</dbReference>
<comment type="caution">
    <text evidence="3">The sequence shown here is derived from an EMBL/GenBank/DDBJ whole genome shotgun (WGS) entry which is preliminary data.</text>
</comment>
<reference evidence="3" key="1">
    <citation type="submission" date="2020-11" db="EMBL/GenBank/DDBJ databases">
        <authorList>
            <consortium name="DOE Joint Genome Institute"/>
            <person name="Ahrendt S."/>
            <person name="Riley R."/>
            <person name="Andreopoulos W."/>
            <person name="Labutti K."/>
            <person name="Pangilinan J."/>
            <person name="Ruiz-Duenas F.J."/>
            <person name="Barrasa J.M."/>
            <person name="Sanchez-Garcia M."/>
            <person name="Camarero S."/>
            <person name="Miyauchi S."/>
            <person name="Serrano A."/>
            <person name="Linde D."/>
            <person name="Babiker R."/>
            <person name="Drula E."/>
            <person name="Ayuso-Fernandez I."/>
            <person name="Pacheco R."/>
            <person name="Padilla G."/>
            <person name="Ferreira P."/>
            <person name="Barriuso J."/>
            <person name="Kellner H."/>
            <person name="Castanera R."/>
            <person name="Alfaro M."/>
            <person name="Ramirez L."/>
            <person name="Pisabarro A.G."/>
            <person name="Kuo A."/>
            <person name="Tritt A."/>
            <person name="Lipzen A."/>
            <person name="He G."/>
            <person name="Yan M."/>
            <person name="Ng V."/>
            <person name="Cullen D."/>
            <person name="Martin F."/>
            <person name="Rosso M.-N."/>
            <person name="Henrissat B."/>
            <person name="Hibbett D."/>
            <person name="Martinez A.T."/>
            <person name="Grigoriev I.V."/>
        </authorList>
    </citation>
    <scope>NUCLEOTIDE SEQUENCE</scope>
    <source>
        <strain evidence="3">MF-IS2</strain>
    </source>
</reference>
<feature type="domain" description="RRM" evidence="2">
    <location>
        <begin position="79"/>
        <end position="155"/>
    </location>
</feature>
<evidence type="ECO:0000313" key="3">
    <source>
        <dbReference type="EMBL" id="KAF9451009.1"/>
    </source>
</evidence>
<dbReference type="PANTHER" id="PTHR15241">
    <property type="entry name" value="TRANSFORMER-2-RELATED"/>
    <property type="match status" value="1"/>
</dbReference>
<evidence type="ECO:0000313" key="4">
    <source>
        <dbReference type="Proteomes" id="UP000807342"/>
    </source>
</evidence>
<dbReference type="GO" id="GO:0003723">
    <property type="term" value="F:RNA binding"/>
    <property type="evidence" value="ECO:0007669"/>
    <property type="project" value="UniProtKB-UniRule"/>
</dbReference>
<dbReference type="InterPro" id="IPR012677">
    <property type="entry name" value="Nucleotide-bd_a/b_plait_sf"/>
</dbReference>
<keyword evidence="1" id="KW-0694">RNA-binding</keyword>
<dbReference type="SUPFAM" id="SSF54928">
    <property type="entry name" value="RNA-binding domain, RBD"/>
    <property type="match status" value="1"/>
</dbReference>
<dbReference type="Gene3D" id="3.30.70.330">
    <property type="match status" value="2"/>
</dbReference>
<dbReference type="InterPro" id="IPR035979">
    <property type="entry name" value="RBD_domain_sf"/>
</dbReference>